<evidence type="ECO:0000313" key="2">
    <source>
        <dbReference type="Proteomes" id="UP001295684"/>
    </source>
</evidence>
<dbReference type="AlphaFoldDB" id="A0AAD1UJY3"/>
<gene>
    <name evidence="1" type="ORF">ECRASSUSDP1_LOCUS12097</name>
</gene>
<dbReference type="EMBL" id="CAMPGE010011986">
    <property type="protein sequence ID" value="CAI2370778.1"/>
    <property type="molecule type" value="Genomic_DNA"/>
</dbReference>
<reference evidence="1" key="1">
    <citation type="submission" date="2023-07" db="EMBL/GenBank/DDBJ databases">
        <authorList>
            <consortium name="AG Swart"/>
            <person name="Singh M."/>
            <person name="Singh A."/>
            <person name="Seah K."/>
            <person name="Emmerich C."/>
        </authorList>
    </citation>
    <scope>NUCLEOTIDE SEQUENCE</scope>
    <source>
        <strain evidence="1">DP1</strain>
    </source>
</reference>
<comment type="caution">
    <text evidence="1">The sequence shown here is derived from an EMBL/GenBank/DDBJ whole genome shotgun (WGS) entry which is preliminary data.</text>
</comment>
<keyword evidence="2" id="KW-1185">Reference proteome</keyword>
<dbReference type="Proteomes" id="UP001295684">
    <property type="component" value="Unassembled WGS sequence"/>
</dbReference>
<evidence type="ECO:0000313" key="1">
    <source>
        <dbReference type="EMBL" id="CAI2370778.1"/>
    </source>
</evidence>
<sequence>MEKSTTLLTLEHELINKIRQIQKAIYHEEHKLHQEIATSLTISNPMGYSKKRHILFITSVPTSKTYPPTDPPIRPLCSMQQDRRVGLYFSKSKHFPPLLAQISSLISLLKIALLTTQSAKTCKLSLLKQRLLMQA</sequence>
<protein>
    <submittedName>
        <fullName evidence="1">Uncharacterized protein</fullName>
    </submittedName>
</protein>
<proteinExistence type="predicted"/>
<name>A0AAD1UJY3_EUPCR</name>
<organism evidence="1 2">
    <name type="scientific">Euplotes crassus</name>
    <dbReference type="NCBI Taxonomy" id="5936"/>
    <lineage>
        <taxon>Eukaryota</taxon>
        <taxon>Sar</taxon>
        <taxon>Alveolata</taxon>
        <taxon>Ciliophora</taxon>
        <taxon>Intramacronucleata</taxon>
        <taxon>Spirotrichea</taxon>
        <taxon>Hypotrichia</taxon>
        <taxon>Euplotida</taxon>
        <taxon>Euplotidae</taxon>
        <taxon>Moneuplotes</taxon>
    </lineage>
</organism>
<accession>A0AAD1UJY3</accession>